<accession>A0ABW2GVS8</accession>
<dbReference type="RefSeq" id="WP_376806440.1">
    <property type="nucleotide sequence ID" value="NZ_JBHTAC010000009.1"/>
</dbReference>
<feature type="domain" description="STAS" evidence="1">
    <location>
        <begin position="27"/>
        <end position="90"/>
    </location>
</feature>
<evidence type="ECO:0000313" key="2">
    <source>
        <dbReference type="EMBL" id="MFC7243203.1"/>
    </source>
</evidence>
<dbReference type="InterPro" id="IPR036513">
    <property type="entry name" value="STAS_dom_sf"/>
</dbReference>
<dbReference type="InterPro" id="IPR002645">
    <property type="entry name" value="STAS_dom"/>
</dbReference>
<dbReference type="CDD" id="cd07043">
    <property type="entry name" value="STAS_anti-anti-sigma_factors"/>
    <property type="match status" value="1"/>
</dbReference>
<reference evidence="3" key="1">
    <citation type="journal article" date="2019" name="Int. J. Syst. Evol. Microbiol.">
        <title>The Global Catalogue of Microorganisms (GCM) 10K type strain sequencing project: providing services to taxonomists for standard genome sequencing and annotation.</title>
        <authorList>
            <consortium name="The Broad Institute Genomics Platform"/>
            <consortium name="The Broad Institute Genome Sequencing Center for Infectious Disease"/>
            <person name="Wu L."/>
            <person name="Ma J."/>
        </authorList>
    </citation>
    <scope>NUCLEOTIDE SEQUENCE [LARGE SCALE GENOMIC DNA]</scope>
    <source>
        <strain evidence="3">CGMCC 1.9106</strain>
    </source>
</reference>
<dbReference type="EMBL" id="JBHTAC010000009">
    <property type="protein sequence ID" value="MFC7243203.1"/>
    <property type="molecule type" value="Genomic_DNA"/>
</dbReference>
<keyword evidence="3" id="KW-1185">Reference proteome</keyword>
<organism evidence="2 3">
    <name type="scientific">Catellatospora aurea</name>
    <dbReference type="NCBI Taxonomy" id="1337874"/>
    <lineage>
        <taxon>Bacteria</taxon>
        <taxon>Bacillati</taxon>
        <taxon>Actinomycetota</taxon>
        <taxon>Actinomycetes</taxon>
        <taxon>Micromonosporales</taxon>
        <taxon>Micromonosporaceae</taxon>
        <taxon>Catellatospora</taxon>
    </lineage>
</organism>
<evidence type="ECO:0000259" key="1">
    <source>
        <dbReference type="PROSITE" id="PS50801"/>
    </source>
</evidence>
<proteinExistence type="predicted"/>
<dbReference type="Gene3D" id="3.30.750.24">
    <property type="entry name" value="STAS domain"/>
    <property type="match status" value="1"/>
</dbReference>
<dbReference type="PROSITE" id="PS50801">
    <property type="entry name" value="STAS"/>
    <property type="match status" value="1"/>
</dbReference>
<dbReference type="Pfam" id="PF01740">
    <property type="entry name" value="STAS"/>
    <property type="match status" value="1"/>
</dbReference>
<comment type="caution">
    <text evidence="2">The sequence shown here is derived from an EMBL/GenBank/DDBJ whole genome shotgun (WGS) entry which is preliminary data.</text>
</comment>
<name>A0ABW2GVS8_9ACTN</name>
<sequence length="119" mass="12955">MYIDAEHERRSTPPAAPLEVTVTTGTVRVRGEADLSNEHLVVTALADAITGGTPDVHLDLTGLDFISCRAWRLLLQASEPMRRAGGRLHVYLRPDGMVRQVVDVLSPWATPGVVITSSR</sequence>
<gene>
    <name evidence="2" type="ORF">ACFQO7_12020</name>
</gene>
<dbReference type="Proteomes" id="UP001596392">
    <property type="component" value="Unassembled WGS sequence"/>
</dbReference>
<dbReference type="SUPFAM" id="SSF52091">
    <property type="entry name" value="SpoIIaa-like"/>
    <property type="match status" value="1"/>
</dbReference>
<evidence type="ECO:0000313" key="3">
    <source>
        <dbReference type="Proteomes" id="UP001596392"/>
    </source>
</evidence>
<protein>
    <submittedName>
        <fullName evidence="2">STAS domain-containing protein</fullName>
    </submittedName>
</protein>